<dbReference type="PANTHER" id="PTHR43233:SF1">
    <property type="entry name" value="FAMILY N-ACETYLTRANSFERASE, PUTATIVE (AFU_ORTHOLOGUE AFUA_6G03350)-RELATED"/>
    <property type="match status" value="1"/>
</dbReference>
<feature type="domain" description="N-acetyltransferase" evidence="1">
    <location>
        <begin position="72"/>
        <end position="159"/>
    </location>
</feature>
<protein>
    <submittedName>
        <fullName evidence="2">GCN5-like N-acetyltransferase</fullName>
    </submittedName>
</protein>
<dbReference type="Pfam" id="PF13673">
    <property type="entry name" value="Acetyltransf_10"/>
    <property type="match status" value="1"/>
</dbReference>
<dbReference type="SUPFAM" id="SSF55729">
    <property type="entry name" value="Acyl-CoA N-acyltransferases (Nat)"/>
    <property type="match status" value="1"/>
</dbReference>
<evidence type="ECO:0000313" key="3">
    <source>
        <dbReference type="Proteomes" id="UP000799429"/>
    </source>
</evidence>
<accession>A0A9P4SHE6</accession>
<dbReference type="InterPro" id="IPR016181">
    <property type="entry name" value="Acyl_CoA_acyltransferase"/>
</dbReference>
<keyword evidence="3" id="KW-1185">Reference proteome</keyword>
<evidence type="ECO:0000259" key="1">
    <source>
        <dbReference type="PROSITE" id="PS51186"/>
    </source>
</evidence>
<dbReference type="EMBL" id="MU006090">
    <property type="protein sequence ID" value="KAF2841850.1"/>
    <property type="molecule type" value="Genomic_DNA"/>
</dbReference>
<dbReference type="InterPro" id="IPR000182">
    <property type="entry name" value="GNAT_dom"/>
</dbReference>
<dbReference type="OrthoDB" id="2744543at2759"/>
<dbReference type="Gene3D" id="3.40.630.30">
    <property type="match status" value="1"/>
</dbReference>
<organism evidence="2 3">
    <name type="scientific">Patellaria atrata CBS 101060</name>
    <dbReference type="NCBI Taxonomy" id="1346257"/>
    <lineage>
        <taxon>Eukaryota</taxon>
        <taxon>Fungi</taxon>
        <taxon>Dikarya</taxon>
        <taxon>Ascomycota</taxon>
        <taxon>Pezizomycotina</taxon>
        <taxon>Dothideomycetes</taxon>
        <taxon>Dothideomycetes incertae sedis</taxon>
        <taxon>Patellariales</taxon>
        <taxon>Patellariaceae</taxon>
        <taxon>Patellaria</taxon>
    </lineage>
</organism>
<dbReference type="GO" id="GO:0016747">
    <property type="term" value="F:acyltransferase activity, transferring groups other than amino-acyl groups"/>
    <property type="evidence" value="ECO:0007669"/>
    <property type="project" value="InterPro"/>
</dbReference>
<dbReference type="AlphaFoldDB" id="A0A9P4SHE6"/>
<sequence length="163" mass="17794">MSSLLENYTLIPLPPSVQSYRHLRAFTGLSPRTNQQTSLALANSFFTCHIIYAPPNPPTPSTNPPSSPTPPEIVGMTRVFGDAGWYFVLADVCVLPAHQRRGLGELMVRRCLREIEQRAPPGAYVTVGADPPGRRLYERVGFRETAPETVGMAMILGAEGGTE</sequence>
<gene>
    <name evidence="2" type="ORF">M501DRAFT_967870</name>
</gene>
<reference evidence="2" key="1">
    <citation type="journal article" date="2020" name="Stud. Mycol.">
        <title>101 Dothideomycetes genomes: a test case for predicting lifestyles and emergence of pathogens.</title>
        <authorList>
            <person name="Haridas S."/>
            <person name="Albert R."/>
            <person name="Binder M."/>
            <person name="Bloem J."/>
            <person name="Labutti K."/>
            <person name="Salamov A."/>
            <person name="Andreopoulos B."/>
            <person name="Baker S."/>
            <person name="Barry K."/>
            <person name="Bills G."/>
            <person name="Bluhm B."/>
            <person name="Cannon C."/>
            <person name="Castanera R."/>
            <person name="Culley D."/>
            <person name="Daum C."/>
            <person name="Ezra D."/>
            <person name="Gonzalez J."/>
            <person name="Henrissat B."/>
            <person name="Kuo A."/>
            <person name="Liang C."/>
            <person name="Lipzen A."/>
            <person name="Lutzoni F."/>
            <person name="Magnuson J."/>
            <person name="Mondo S."/>
            <person name="Nolan M."/>
            <person name="Ohm R."/>
            <person name="Pangilinan J."/>
            <person name="Park H.-J."/>
            <person name="Ramirez L."/>
            <person name="Alfaro M."/>
            <person name="Sun H."/>
            <person name="Tritt A."/>
            <person name="Yoshinaga Y."/>
            <person name="Zwiers L.-H."/>
            <person name="Turgeon B."/>
            <person name="Goodwin S."/>
            <person name="Spatafora J."/>
            <person name="Crous P."/>
            <person name="Grigoriev I."/>
        </authorList>
    </citation>
    <scope>NUCLEOTIDE SEQUENCE</scope>
    <source>
        <strain evidence="2">CBS 101060</strain>
    </source>
</reference>
<dbReference type="InterPro" id="IPR053144">
    <property type="entry name" value="Acetyltransferase_Butenolide"/>
</dbReference>
<dbReference type="CDD" id="cd04301">
    <property type="entry name" value="NAT_SF"/>
    <property type="match status" value="1"/>
</dbReference>
<proteinExistence type="predicted"/>
<comment type="caution">
    <text evidence="2">The sequence shown here is derived from an EMBL/GenBank/DDBJ whole genome shotgun (WGS) entry which is preliminary data.</text>
</comment>
<evidence type="ECO:0000313" key="2">
    <source>
        <dbReference type="EMBL" id="KAF2841850.1"/>
    </source>
</evidence>
<name>A0A9P4SHE6_9PEZI</name>
<dbReference type="Proteomes" id="UP000799429">
    <property type="component" value="Unassembled WGS sequence"/>
</dbReference>
<dbReference type="PROSITE" id="PS51186">
    <property type="entry name" value="GNAT"/>
    <property type="match status" value="1"/>
</dbReference>
<dbReference type="PANTHER" id="PTHR43233">
    <property type="entry name" value="FAMILY N-ACETYLTRANSFERASE, PUTATIVE (AFU_ORTHOLOGUE AFUA_6G03350)-RELATED"/>
    <property type="match status" value="1"/>
</dbReference>